<dbReference type="EMBL" id="CP021354">
    <property type="protein sequence ID" value="AWK72591.1"/>
    <property type="molecule type" value="Genomic_DNA"/>
</dbReference>
<sequence length="60" mass="6025">MASTVRCRTVSGGVSGALNAAPVEFVPAGDVALPAFVAAAVFVVAICPCLYSSGRRLRAT</sequence>
<evidence type="ECO:0000313" key="3">
    <source>
        <dbReference type="Proteomes" id="UP000245711"/>
    </source>
</evidence>
<dbReference type="KEGG" id="roz:CBI38_14475"/>
<keyword evidence="3" id="KW-1185">Reference proteome</keyword>
<name>A0A2S2BVE2_9NOCA</name>
<dbReference type="Proteomes" id="UP000245711">
    <property type="component" value="Chromosome"/>
</dbReference>
<keyword evidence="1" id="KW-0472">Membrane</keyword>
<keyword evidence="1" id="KW-1133">Transmembrane helix</keyword>
<evidence type="ECO:0000256" key="1">
    <source>
        <dbReference type="SAM" id="Phobius"/>
    </source>
</evidence>
<protein>
    <submittedName>
        <fullName evidence="2">Uncharacterized protein</fullName>
    </submittedName>
</protein>
<keyword evidence="1" id="KW-0812">Transmembrane</keyword>
<accession>A0A2S2BVE2</accession>
<reference evidence="2 3" key="1">
    <citation type="submission" date="2017-05" db="EMBL/GenBank/DDBJ databases">
        <title>Isolation of Rhodococcus sp. S2-17 biodegrading of BP-3.</title>
        <authorList>
            <person name="Lee Y."/>
            <person name="Kim K.H."/>
            <person name="Chun B.H."/>
            <person name="Jung H.S."/>
            <person name="Jeon C.O."/>
        </authorList>
    </citation>
    <scope>NUCLEOTIDE SEQUENCE [LARGE SCALE GENOMIC DNA]</scope>
    <source>
        <strain evidence="2 3">S2-17</strain>
    </source>
</reference>
<proteinExistence type="predicted"/>
<organism evidence="2 3">
    <name type="scientific">Rhodococcus oxybenzonivorans</name>
    <dbReference type="NCBI Taxonomy" id="1990687"/>
    <lineage>
        <taxon>Bacteria</taxon>
        <taxon>Bacillati</taxon>
        <taxon>Actinomycetota</taxon>
        <taxon>Actinomycetes</taxon>
        <taxon>Mycobacteriales</taxon>
        <taxon>Nocardiaceae</taxon>
        <taxon>Rhodococcus</taxon>
    </lineage>
</organism>
<evidence type="ECO:0000313" key="2">
    <source>
        <dbReference type="EMBL" id="AWK72591.1"/>
    </source>
</evidence>
<dbReference type="AlphaFoldDB" id="A0A2S2BVE2"/>
<feature type="transmembrane region" description="Helical" evidence="1">
    <location>
        <begin position="31"/>
        <end position="51"/>
    </location>
</feature>
<gene>
    <name evidence="2" type="ORF">CBI38_14475</name>
</gene>